<evidence type="ECO:0000256" key="1">
    <source>
        <dbReference type="ARBA" id="ARBA00001933"/>
    </source>
</evidence>
<dbReference type="SUPFAM" id="SSF51419">
    <property type="entry name" value="PLP-binding barrel"/>
    <property type="match status" value="1"/>
</dbReference>
<feature type="domain" description="Orn/DAP/Arg decarboxylase 2 C-terminal" evidence="7">
    <location>
        <begin position="24"/>
        <end position="374"/>
    </location>
</feature>
<evidence type="ECO:0000313" key="10">
    <source>
        <dbReference type="Proteomes" id="UP001501303"/>
    </source>
</evidence>
<keyword evidence="5" id="KW-0456">Lyase</keyword>
<dbReference type="PANTHER" id="PTHR43727:SF2">
    <property type="entry name" value="GROUP IV DECARBOXYLASE"/>
    <property type="match status" value="1"/>
</dbReference>
<dbReference type="EMBL" id="BAAAMJ010000058">
    <property type="protein sequence ID" value="GAA1930412.1"/>
    <property type="molecule type" value="Genomic_DNA"/>
</dbReference>
<evidence type="ECO:0000256" key="2">
    <source>
        <dbReference type="ARBA" id="ARBA00022793"/>
    </source>
</evidence>
<evidence type="ECO:0000259" key="8">
    <source>
        <dbReference type="Pfam" id="PF02784"/>
    </source>
</evidence>
<comment type="similarity">
    <text evidence="6">Belongs to the Orn/Lys/Arg decarboxylase class-II family.</text>
</comment>
<keyword evidence="3" id="KW-0663">Pyridoxal phosphate</keyword>
<comment type="cofactor">
    <cofactor evidence="1">
        <name>pyridoxal 5'-phosphate</name>
        <dbReference type="ChEBI" id="CHEBI:597326"/>
    </cofactor>
</comment>
<dbReference type="SUPFAM" id="SSF50621">
    <property type="entry name" value="Alanine racemase C-terminal domain-like"/>
    <property type="match status" value="1"/>
</dbReference>
<protein>
    <submittedName>
        <fullName evidence="9">Type III PLP-dependent enzyme</fullName>
    </submittedName>
</protein>
<dbReference type="InterPro" id="IPR022644">
    <property type="entry name" value="De-COase2_N"/>
</dbReference>
<gene>
    <name evidence="9" type="ORF">GCM10009716_42340</name>
</gene>
<name>A0ABN2PT93_9ACTN</name>
<dbReference type="Proteomes" id="UP001501303">
    <property type="component" value="Unassembled WGS sequence"/>
</dbReference>
<proteinExistence type="inferred from homology"/>
<evidence type="ECO:0000256" key="6">
    <source>
        <dbReference type="RuleBase" id="RU003737"/>
    </source>
</evidence>
<evidence type="ECO:0000256" key="5">
    <source>
        <dbReference type="ARBA" id="ARBA00023239"/>
    </source>
</evidence>
<keyword evidence="4" id="KW-0457">Lysine biosynthesis</keyword>
<organism evidence="9 10">
    <name type="scientific">Streptomyces sodiiphilus</name>
    <dbReference type="NCBI Taxonomy" id="226217"/>
    <lineage>
        <taxon>Bacteria</taxon>
        <taxon>Bacillati</taxon>
        <taxon>Actinomycetota</taxon>
        <taxon>Actinomycetes</taxon>
        <taxon>Kitasatosporales</taxon>
        <taxon>Streptomycetaceae</taxon>
        <taxon>Streptomyces</taxon>
    </lineage>
</organism>
<dbReference type="PRINTS" id="PR01179">
    <property type="entry name" value="ODADCRBXLASE"/>
</dbReference>
<sequence length="432" mass="46693">MITDERIQGIPATALAREFGSPLYIYDGDVLAARMRELRTLLHSRLEVFFSLKANPNISVCALLHAHGARAEVSSLTELRTALRAGIAPDDIIFLGPGKSRAELAACLDEGIAALVCESFGELALIDELAAERGTRAPVAIRVNPAFSVKGSGLTMGGKPRQFGIDEVQLLAEPDLARRYAHVRLMGLQVYMGTRILGEDTIVENTRRIFELAERLSAVTGCGLEMVDIGGGLGVAYFDGEQDLDLRSLTIRLNPLVDEFAGRHPDARLIMELGRYLVATAGTYVVQVRYVKESLGERFAVTDGGTHHHMAAVGIGSFVKRNFPVRLLSGDADPSGIEEWNVTGPLCTPNDTLARKVRLPALRRGDLIGVLRSGAYGPTASPVHFLSHGYPAEVLVIDGRAHLVREADRPEDLLSRQRLVPSGALSPLTPAP</sequence>
<dbReference type="InterPro" id="IPR022643">
    <property type="entry name" value="De-COase2_C"/>
</dbReference>
<evidence type="ECO:0000256" key="4">
    <source>
        <dbReference type="ARBA" id="ARBA00023154"/>
    </source>
</evidence>
<dbReference type="Gene3D" id="2.40.37.10">
    <property type="entry name" value="Lyase, Ornithine Decarboxylase, Chain A, domain 1"/>
    <property type="match status" value="1"/>
</dbReference>
<comment type="caution">
    <text evidence="9">The sequence shown here is derived from an EMBL/GenBank/DDBJ whole genome shotgun (WGS) entry which is preliminary data.</text>
</comment>
<keyword evidence="10" id="KW-1185">Reference proteome</keyword>
<accession>A0ABN2PT93</accession>
<feature type="domain" description="Orn/DAP/Arg decarboxylase 2 N-terminal" evidence="8">
    <location>
        <begin position="32"/>
        <end position="279"/>
    </location>
</feature>
<dbReference type="Gene3D" id="3.20.20.10">
    <property type="entry name" value="Alanine racemase"/>
    <property type="match status" value="1"/>
</dbReference>
<dbReference type="InterPro" id="IPR029066">
    <property type="entry name" value="PLP-binding_barrel"/>
</dbReference>
<dbReference type="Pfam" id="PF02784">
    <property type="entry name" value="Orn_Arg_deC_N"/>
    <property type="match status" value="1"/>
</dbReference>
<dbReference type="InterPro" id="IPR009006">
    <property type="entry name" value="Ala_racemase/Decarboxylase_C"/>
</dbReference>
<evidence type="ECO:0000313" key="9">
    <source>
        <dbReference type="EMBL" id="GAA1930412.1"/>
    </source>
</evidence>
<keyword evidence="2" id="KW-0210">Decarboxylase</keyword>
<reference evidence="9 10" key="1">
    <citation type="journal article" date="2019" name="Int. J. Syst. Evol. Microbiol.">
        <title>The Global Catalogue of Microorganisms (GCM) 10K type strain sequencing project: providing services to taxonomists for standard genome sequencing and annotation.</title>
        <authorList>
            <consortium name="The Broad Institute Genomics Platform"/>
            <consortium name="The Broad Institute Genome Sequencing Center for Infectious Disease"/>
            <person name="Wu L."/>
            <person name="Ma J."/>
        </authorList>
    </citation>
    <scope>NUCLEOTIDE SEQUENCE [LARGE SCALE GENOMIC DNA]</scope>
    <source>
        <strain evidence="9 10">JCM 13581</strain>
    </source>
</reference>
<dbReference type="Pfam" id="PF00278">
    <property type="entry name" value="Orn_DAP_Arg_deC"/>
    <property type="match status" value="1"/>
</dbReference>
<dbReference type="InterPro" id="IPR000183">
    <property type="entry name" value="Orn/DAP/Arg_de-COase"/>
</dbReference>
<dbReference type="InterPro" id="IPR002986">
    <property type="entry name" value="DAP_deCOOHase_LysA"/>
</dbReference>
<dbReference type="CDD" id="cd06839">
    <property type="entry name" value="PLPDE_III_Btrk_like"/>
    <property type="match status" value="1"/>
</dbReference>
<keyword evidence="4" id="KW-0028">Amino-acid biosynthesis</keyword>
<evidence type="ECO:0000259" key="7">
    <source>
        <dbReference type="Pfam" id="PF00278"/>
    </source>
</evidence>
<evidence type="ECO:0000256" key="3">
    <source>
        <dbReference type="ARBA" id="ARBA00022898"/>
    </source>
</evidence>
<dbReference type="PANTHER" id="PTHR43727">
    <property type="entry name" value="DIAMINOPIMELATE DECARBOXYLASE"/>
    <property type="match status" value="1"/>
</dbReference>
<dbReference type="PRINTS" id="PR01181">
    <property type="entry name" value="DAPDCRBXLASE"/>
</dbReference>